<dbReference type="PATRIC" id="fig|37927.3.peg.3933"/>
<reference evidence="1 2" key="1">
    <citation type="submission" date="2016-02" db="EMBL/GenBank/DDBJ databases">
        <title>Complete genome of Sinomonas atrocyanea KCTC 3377.</title>
        <authorList>
            <person name="Kim K.M."/>
        </authorList>
    </citation>
    <scope>NUCLEOTIDE SEQUENCE [LARGE SCALE GENOMIC DNA]</scope>
    <source>
        <strain evidence="1 2">KCTC 3377</strain>
    </source>
</reference>
<proteinExistence type="predicted"/>
<sequence length="88" mass="9359">MASCLTNRQVARWVTRRARRSAAAVRSGRLRPLQGAPYSLSKEGKGTAGPLVTALTVATVEAYVEYDLASDPDELTGIGAEAEPREVA</sequence>
<evidence type="ECO:0000313" key="1">
    <source>
        <dbReference type="EMBL" id="AMM34491.1"/>
    </source>
</evidence>
<accession>A0A127A6D0</accession>
<dbReference type="STRING" id="37927.SA2016_3834"/>
<protein>
    <submittedName>
        <fullName evidence="1">Uncharacterized protein</fullName>
    </submittedName>
</protein>
<dbReference type="EMBL" id="CP014518">
    <property type="protein sequence ID" value="AMM34491.1"/>
    <property type="molecule type" value="Genomic_DNA"/>
</dbReference>
<dbReference type="RefSeq" id="WP_066501249.1">
    <property type="nucleotide sequence ID" value="NZ_BJMO01000049.1"/>
</dbReference>
<organism evidence="1 2">
    <name type="scientific">Sinomonas atrocyanea</name>
    <dbReference type="NCBI Taxonomy" id="37927"/>
    <lineage>
        <taxon>Bacteria</taxon>
        <taxon>Bacillati</taxon>
        <taxon>Actinomycetota</taxon>
        <taxon>Actinomycetes</taxon>
        <taxon>Micrococcales</taxon>
        <taxon>Micrococcaceae</taxon>
        <taxon>Sinomonas</taxon>
    </lineage>
</organism>
<dbReference type="AlphaFoldDB" id="A0A127A6D0"/>
<name>A0A127A6D0_9MICC</name>
<dbReference type="Proteomes" id="UP000070134">
    <property type="component" value="Chromosome"/>
</dbReference>
<gene>
    <name evidence="1" type="ORF">SA2016_3834</name>
</gene>
<dbReference type="KEGG" id="satk:SA2016_3834"/>
<keyword evidence="2" id="KW-1185">Reference proteome</keyword>
<evidence type="ECO:0000313" key="2">
    <source>
        <dbReference type="Proteomes" id="UP000070134"/>
    </source>
</evidence>